<proteinExistence type="predicted"/>
<dbReference type="Gene3D" id="3.30.2090.10">
    <property type="entry name" value="Multidrug efflux transporter AcrB TolC docking domain, DN and DC subdomains"/>
    <property type="match status" value="2"/>
</dbReference>
<feature type="transmembrane region" description="Helical" evidence="1">
    <location>
        <begin position="937"/>
        <end position="958"/>
    </location>
</feature>
<feature type="transmembrane region" description="Helical" evidence="1">
    <location>
        <begin position="986"/>
        <end position="1005"/>
    </location>
</feature>
<keyword evidence="3" id="KW-1185">Reference proteome</keyword>
<dbReference type="Gene3D" id="3.30.70.1430">
    <property type="entry name" value="Multidrug efflux transporter AcrB pore domain"/>
    <property type="match status" value="2"/>
</dbReference>
<feature type="transmembrane region" description="Helical" evidence="1">
    <location>
        <begin position="366"/>
        <end position="386"/>
    </location>
</feature>
<feature type="transmembrane region" description="Helical" evidence="1">
    <location>
        <begin position="881"/>
        <end position="900"/>
    </location>
</feature>
<evidence type="ECO:0000313" key="3">
    <source>
        <dbReference type="Proteomes" id="UP000265955"/>
    </source>
</evidence>
<dbReference type="SUPFAM" id="SSF82714">
    <property type="entry name" value="Multidrug efflux transporter AcrB TolC docking domain, DN and DC subdomains"/>
    <property type="match status" value="2"/>
</dbReference>
<feature type="transmembrane region" description="Helical" evidence="1">
    <location>
        <begin position="12"/>
        <end position="29"/>
    </location>
</feature>
<dbReference type="GO" id="GO:0042910">
    <property type="term" value="F:xenobiotic transmembrane transporter activity"/>
    <property type="evidence" value="ECO:0007669"/>
    <property type="project" value="TreeGrafter"/>
</dbReference>
<keyword evidence="1" id="KW-0472">Membrane</keyword>
<gene>
    <name evidence="2" type="ORF">D3871_04255</name>
</gene>
<dbReference type="Gene3D" id="3.30.70.1440">
    <property type="entry name" value="Multidrug efflux transporter AcrB pore domain"/>
    <property type="match status" value="1"/>
</dbReference>
<keyword evidence="1" id="KW-1133">Transmembrane helix</keyword>
<feature type="transmembrane region" description="Helical" evidence="1">
    <location>
        <begin position="433"/>
        <end position="458"/>
    </location>
</feature>
<dbReference type="SUPFAM" id="SSF82693">
    <property type="entry name" value="Multidrug efflux transporter AcrB pore domain, PN1, PN2, PC1 and PC2 subdomains"/>
    <property type="match status" value="3"/>
</dbReference>
<dbReference type="AlphaFoldDB" id="A0A3A3G6Q8"/>
<dbReference type="Pfam" id="PF00873">
    <property type="entry name" value="ACR_tran"/>
    <property type="match status" value="1"/>
</dbReference>
<feature type="transmembrane region" description="Helical" evidence="1">
    <location>
        <begin position="552"/>
        <end position="574"/>
    </location>
</feature>
<feature type="transmembrane region" description="Helical" evidence="1">
    <location>
        <begin position="470"/>
        <end position="492"/>
    </location>
</feature>
<dbReference type="PANTHER" id="PTHR32063:SF0">
    <property type="entry name" value="SWARMING MOTILITY PROTEIN SWRC"/>
    <property type="match status" value="1"/>
</dbReference>
<dbReference type="Proteomes" id="UP000265955">
    <property type="component" value="Unassembled WGS sequence"/>
</dbReference>
<feature type="transmembrane region" description="Helical" evidence="1">
    <location>
        <begin position="912"/>
        <end position="931"/>
    </location>
</feature>
<dbReference type="GO" id="GO:0005886">
    <property type="term" value="C:plasma membrane"/>
    <property type="evidence" value="ECO:0007669"/>
    <property type="project" value="TreeGrafter"/>
</dbReference>
<dbReference type="InterPro" id="IPR027463">
    <property type="entry name" value="AcrB_DN_DC_subdom"/>
</dbReference>
<dbReference type="EMBL" id="QYUO01000001">
    <property type="protein sequence ID" value="RJF97825.1"/>
    <property type="molecule type" value="Genomic_DNA"/>
</dbReference>
<sequence length="1076" mass="118009">MWFTRISIGNPVLATMMMMVLVVLGLFSYQRLRVDQFPDITFPVVVVQTDYPGASPETVESDITRKVEESVNTINGIKNLFSRSYEGSSVVIIEFDLTIDPAQAAQDVREKVALVKAIFRREVKEPRVMRFDPADQPIMSISVTSDPALKQRDMRELTTIADQVVKKRLENVRGVGSVTLVGGVKREIQVYVKPGEMEALGIGIDQVINSLRNENQELPTGAIRSSADEKVVQIQGKVKNPQDFGRIIVARRGGQPVTLSQIATVVDGQEEQESLALYNGKRTLALQVLKAQGQNTIDVADGMNEALKELEPRMTALYPGIKIDVIKDSSRQIRTGVDNVRRTMLEGAALTILIVFLFLNSWRSTVITGLTLPVAIIGTFLFMYIFGFTINMITLMALSLCVGLLIDDAIVVRENIVRHAGMKINGRYKDHRTASLEGTAEIGLAVLATTFSIVAVFLPVGFMGGIIGRFFHQFGITVVAAVLISMFVSFTLDPMLSSIWKDPVVHGHEGADTRRNLYQRTIGRVLGQFDRLVQWMSRTYQNLLAWSLKRRVLTLVIAIATFVAGLAIPASGLIGTEFVPQGDYSEIGVTYYTPVGSSLEFTESKSQQVERTLREFPEMRDLYTTINTGAAQGKNYVTTFMRLVPRTERERSTGQLANPIRQRLLQVAGITVTHVGSLDGVGGDNKQLRLSLQGTDLKQLARLTEEALTKIRAVPGVVDLDSSLKAEKPTIAIEPRRDIGADLGVGVAQIGNALRPLLAGDETTTWRAPDDENYNVKVRLAPSDRNNADDLSRLMLASSQTNADGTPKMVALRQVATITPSTGANQINRRDLNREVELSANVVGRSAGEVSAEVRKVLDGMNWQPGYRYQMGGSTKNMQESFGYALSALALAIIFIYMILASQFASFLQPIAIMSALPMTLIGVFLALMFFRSTLNMFSIIGFIMLMGLVTKNAILLVDFANQARKAGAERTEALLEAAHVRLRPILMTTLAMVFGMVPLAFGLGEGSEQRAPMGQAVIGGIITSSLLTLVVVPVIYTYLDDFASWARRKWHGAGVDTHRGAAATPVLQSKNDDAV</sequence>
<dbReference type="SUPFAM" id="SSF82866">
    <property type="entry name" value="Multidrug efflux transporter AcrB transmembrane domain"/>
    <property type="match status" value="2"/>
</dbReference>
<dbReference type="InterPro" id="IPR001036">
    <property type="entry name" value="Acrflvin-R"/>
</dbReference>
<dbReference type="Gene3D" id="1.20.1640.10">
    <property type="entry name" value="Multidrug efflux transporter AcrB transmembrane domain"/>
    <property type="match status" value="2"/>
</dbReference>
<feature type="transmembrane region" description="Helical" evidence="1">
    <location>
        <begin position="340"/>
        <end position="359"/>
    </location>
</feature>
<dbReference type="OrthoDB" id="9177212at2"/>
<evidence type="ECO:0000256" key="1">
    <source>
        <dbReference type="SAM" id="Phobius"/>
    </source>
</evidence>
<keyword evidence="1" id="KW-0812">Transmembrane</keyword>
<name>A0A3A3G6Q8_9BURK</name>
<reference evidence="3" key="1">
    <citation type="submission" date="2018-09" db="EMBL/GenBank/DDBJ databases">
        <authorList>
            <person name="Zhu H."/>
        </authorList>
    </citation>
    <scope>NUCLEOTIDE SEQUENCE [LARGE SCALE GENOMIC DNA]</scope>
    <source>
        <strain evidence="3">K1R23-30</strain>
    </source>
</reference>
<accession>A0A3A3G6Q8</accession>
<comment type="caution">
    <text evidence="2">The sequence shown here is derived from an EMBL/GenBank/DDBJ whole genome shotgun (WGS) entry which is preliminary data.</text>
</comment>
<organism evidence="2 3">
    <name type="scientific">Noviherbaspirillum saxi</name>
    <dbReference type="NCBI Taxonomy" id="2320863"/>
    <lineage>
        <taxon>Bacteria</taxon>
        <taxon>Pseudomonadati</taxon>
        <taxon>Pseudomonadota</taxon>
        <taxon>Betaproteobacteria</taxon>
        <taxon>Burkholderiales</taxon>
        <taxon>Oxalobacteraceae</taxon>
        <taxon>Noviherbaspirillum</taxon>
    </lineage>
</organism>
<feature type="transmembrane region" description="Helical" evidence="1">
    <location>
        <begin position="392"/>
        <end position="412"/>
    </location>
</feature>
<dbReference type="PANTHER" id="PTHR32063">
    <property type="match status" value="1"/>
</dbReference>
<evidence type="ECO:0000313" key="2">
    <source>
        <dbReference type="EMBL" id="RJF97825.1"/>
    </source>
</evidence>
<dbReference type="RefSeq" id="WP_119767771.1">
    <property type="nucleotide sequence ID" value="NZ_QYUO01000001.1"/>
</dbReference>
<dbReference type="Gene3D" id="3.30.70.1320">
    <property type="entry name" value="Multidrug efflux transporter AcrB pore domain like"/>
    <property type="match status" value="1"/>
</dbReference>
<dbReference type="PRINTS" id="PR00702">
    <property type="entry name" value="ACRIFLAVINRP"/>
</dbReference>
<protein>
    <submittedName>
        <fullName evidence="2">Efflux RND transporter permease subunit</fullName>
    </submittedName>
</protein>
<feature type="transmembrane region" description="Helical" evidence="1">
    <location>
        <begin position="1017"/>
        <end position="1040"/>
    </location>
</feature>